<feature type="transmembrane region" description="Helical" evidence="2">
    <location>
        <begin position="162"/>
        <end position="181"/>
    </location>
</feature>
<dbReference type="GO" id="GO:0052621">
    <property type="term" value="F:diguanylate cyclase activity"/>
    <property type="evidence" value="ECO:0007669"/>
    <property type="project" value="UniProtKB-EC"/>
</dbReference>
<evidence type="ECO:0000259" key="4">
    <source>
        <dbReference type="PROSITE" id="PS50887"/>
    </source>
</evidence>
<reference evidence="5 6" key="1">
    <citation type="submission" date="2024-06" db="EMBL/GenBank/DDBJ databases">
        <title>The Natural Products Discovery Center: Release of the First 8490 Sequenced Strains for Exploring Actinobacteria Biosynthetic Diversity.</title>
        <authorList>
            <person name="Kalkreuter E."/>
            <person name="Kautsar S.A."/>
            <person name="Yang D."/>
            <person name="Bader C.D."/>
            <person name="Teijaro C.N."/>
            <person name="Fluegel L."/>
            <person name="Davis C.M."/>
            <person name="Simpson J.R."/>
            <person name="Lauterbach L."/>
            <person name="Steele A.D."/>
            <person name="Gui C."/>
            <person name="Meng S."/>
            <person name="Li G."/>
            <person name="Viehrig K."/>
            <person name="Ye F."/>
            <person name="Su P."/>
            <person name="Kiefer A.F."/>
            <person name="Nichols A."/>
            <person name="Cepeda A.J."/>
            <person name="Yan W."/>
            <person name="Fan B."/>
            <person name="Jiang Y."/>
            <person name="Adhikari A."/>
            <person name="Zheng C.-J."/>
            <person name="Schuster L."/>
            <person name="Cowan T.M."/>
            <person name="Smanski M.J."/>
            <person name="Chevrette M.G."/>
            <person name="De Carvalho L.P.S."/>
            <person name="Shen B."/>
        </authorList>
    </citation>
    <scope>NUCLEOTIDE SEQUENCE [LARGE SCALE GENOMIC DNA]</scope>
    <source>
        <strain evidence="5 6">NPDC048946</strain>
    </source>
</reference>
<dbReference type="InterPro" id="IPR000160">
    <property type="entry name" value="GGDEF_dom"/>
</dbReference>
<feature type="domain" description="EAL" evidence="3">
    <location>
        <begin position="433"/>
        <end position="686"/>
    </location>
</feature>
<accession>A0ABV3DB98</accession>
<dbReference type="InterPro" id="IPR043128">
    <property type="entry name" value="Rev_trsase/Diguanyl_cyclase"/>
</dbReference>
<dbReference type="Proteomes" id="UP001551482">
    <property type="component" value="Unassembled WGS sequence"/>
</dbReference>
<dbReference type="PANTHER" id="PTHR33121:SF70">
    <property type="entry name" value="SIGNALING PROTEIN YKOW"/>
    <property type="match status" value="1"/>
</dbReference>
<keyword evidence="5" id="KW-0378">Hydrolase</keyword>
<dbReference type="Gene3D" id="3.30.70.270">
    <property type="match status" value="1"/>
</dbReference>
<dbReference type="PROSITE" id="PS50887">
    <property type="entry name" value="GGDEF"/>
    <property type="match status" value="1"/>
</dbReference>
<keyword evidence="6" id="KW-1185">Reference proteome</keyword>
<feature type="transmembrane region" description="Helical" evidence="2">
    <location>
        <begin position="83"/>
        <end position="110"/>
    </location>
</feature>
<organism evidence="5 6">
    <name type="scientific">Streptodolium elevatio</name>
    <dbReference type="NCBI Taxonomy" id="3157996"/>
    <lineage>
        <taxon>Bacteria</taxon>
        <taxon>Bacillati</taxon>
        <taxon>Actinomycetota</taxon>
        <taxon>Actinomycetes</taxon>
        <taxon>Kitasatosporales</taxon>
        <taxon>Streptomycetaceae</taxon>
        <taxon>Streptodolium</taxon>
    </lineage>
</organism>
<comment type="caution">
    <text evidence="5">The sequence shown here is derived from an EMBL/GenBank/DDBJ whole genome shotgun (WGS) entry which is preliminary data.</text>
</comment>
<feature type="region of interest" description="Disordered" evidence="1">
    <location>
        <begin position="698"/>
        <end position="764"/>
    </location>
</feature>
<evidence type="ECO:0000313" key="6">
    <source>
        <dbReference type="Proteomes" id="UP001551482"/>
    </source>
</evidence>
<dbReference type="CDD" id="cd01949">
    <property type="entry name" value="GGDEF"/>
    <property type="match status" value="1"/>
</dbReference>
<feature type="compositionally biased region" description="Low complexity" evidence="1">
    <location>
        <begin position="701"/>
        <end position="716"/>
    </location>
</feature>
<feature type="domain" description="GGDEF" evidence="4">
    <location>
        <begin position="279"/>
        <end position="424"/>
    </location>
</feature>
<dbReference type="InterPro" id="IPR050706">
    <property type="entry name" value="Cyclic-di-GMP_PDE-like"/>
</dbReference>
<dbReference type="PROSITE" id="PS50883">
    <property type="entry name" value="EAL"/>
    <property type="match status" value="1"/>
</dbReference>
<keyword evidence="5" id="KW-0808">Transferase</keyword>
<feature type="transmembrane region" description="Helical" evidence="2">
    <location>
        <begin position="122"/>
        <end position="142"/>
    </location>
</feature>
<keyword evidence="5" id="KW-0548">Nucleotidyltransferase</keyword>
<dbReference type="EMBL" id="JBEZFP010000010">
    <property type="protein sequence ID" value="MEU8133025.1"/>
    <property type="molecule type" value="Genomic_DNA"/>
</dbReference>
<feature type="transmembrane region" description="Helical" evidence="2">
    <location>
        <begin position="202"/>
        <end position="221"/>
    </location>
</feature>
<keyword evidence="2" id="KW-1133">Transmembrane helix</keyword>
<dbReference type="SUPFAM" id="SSF141868">
    <property type="entry name" value="EAL domain-like"/>
    <property type="match status" value="1"/>
</dbReference>
<sequence length="764" mass="82449">MRRIGRTDLSRVARPGQFVANTVIVGGVGNLVLLISVARVVAGGDSLFPPSEAGIWIMLALVVLDGVHTGITRRGLYVPGAMASVAISYGLLIVHGWVLASLVQAVPVLISCAARRDSTWRVAYIIGHYVLAFLAADIVLQLCGVRPERAQTRELAAADLPAVLVAGVAMVCVSQCIGWLLRASWRGVSPRSLAGEEIRSRCVAHGALIVLAPLIAIVAHANPWALPLFAAPLYSIHQTTRVTFDREQEVRHDALTGLPNRRLLLEHGDRALRKSGGTGRVALFLLDLHRFHEVNDTLGHLAGDRLLHQVGQRLLGVVGGDDTVARLGGDEFAVLMPDLGEPGGRDPLASSAAAEKLALSLARQVVEVLGEPFELDDLSLDIEVSVGVAVFPDHAGDMAGLLQYADVAMYLAKRLRSGVELYDPARDVNTREKLLLLGDLRRALDVQQVELHYQPKVSFTTGRVDGCEALVRWCHPDRGYISPEEFVHLAEETGLMPRLTRYVVDEALSQVARWHEQGIDVPVAVNVSARDIHAPAFADTVAAGLRRHGVPAAALHLEITERVLLEEPQRAADSLDALRKLGVRLSLDDFGTGYSSFVHLRHIPVSEIKIDRSFVARLTVDEEDAAIVRSTVDLAHSLGLRVVAEGVEDDATWDRLRDLGCDSAQGWLIARALPRDEATAWLVRHGVGARMAPSRRVPDLPAAVPPQASAPPAAVPTMPQPSVPTLPQPTVPQAIVPPQATVPPPAMPRADRARPPHRPTRVTG</sequence>
<evidence type="ECO:0000256" key="1">
    <source>
        <dbReference type="SAM" id="MobiDB-lite"/>
    </source>
</evidence>
<dbReference type="SUPFAM" id="SSF55073">
    <property type="entry name" value="Nucleotide cyclase"/>
    <property type="match status" value="1"/>
</dbReference>
<dbReference type="InterPro" id="IPR001633">
    <property type="entry name" value="EAL_dom"/>
</dbReference>
<dbReference type="InterPro" id="IPR035919">
    <property type="entry name" value="EAL_sf"/>
</dbReference>
<gene>
    <name evidence="5" type="ORF">AB0C36_05905</name>
</gene>
<evidence type="ECO:0000259" key="3">
    <source>
        <dbReference type="PROSITE" id="PS50883"/>
    </source>
</evidence>
<feature type="compositionally biased region" description="Basic residues" evidence="1">
    <location>
        <begin position="755"/>
        <end position="764"/>
    </location>
</feature>
<dbReference type="RefSeq" id="WP_358349822.1">
    <property type="nucleotide sequence ID" value="NZ_JBEZFP010000010.1"/>
</dbReference>
<dbReference type="GO" id="GO:0071111">
    <property type="term" value="F:cyclic-guanylate-specific phosphodiesterase activity"/>
    <property type="evidence" value="ECO:0007669"/>
    <property type="project" value="UniProtKB-EC"/>
</dbReference>
<keyword evidence="2" id="KW-0812">Transmembrane</keyword>
<dbReference type="Gene3D" id="3.20.20.450">
    <property type="entry name" value="EAL domain"/>
    <property type="match status" value="1"/>
</dbReference>
<dbReference type="CDD" id="cd01948">
    <property type="entry name" value="EAL"/>
    <property type="match status" value="1"/>
</dbReference>
<feature type="compositionally biased region" description="Pro residues" evidence="1">
    <location>
        <begin position="718"/>
        <end position="730"/>
    </location>
</feature>
<dbReference type="SMART" id="SM00267">
    <property type="entry name" value="GGDEF"/>
    <property type="match status" value="1"/>
</dbReference>
<proteinExistence type="predicted"/>
<dbReference type="EC" id="3.1.4.52" evidence="5"/>
<keyword evidence="2" id="KW-0472">Membrane</keyword>
<dbReference type="PANTHER" id="PTHR33121">
    <property type="entry name" value="CYCLIC DI-GMP PHOSPHODIESTERASE PDEF"/>
    <property type="match status" value="1"/>
</dbReference>
<feature type="transmembrane region" description="Helical" evidence="2">
    <location>
        <begin position="18"/>
        <end position="41"/>
    </location>
</feature>
<dbReference type="EC" id="2.7.7.65" evidence="5"/>
<dbReference type="SMART" id="SM00052">
    <property type="entry name" value="EAL"/>
    <property type="match status" value="1"/>
</dbReference>
<evidence type="ECO:0000256" key="2">
    <source>
        <dbReference type="SAM" id="Phobius"/>
    </source>
</evidence>
<dbReference type="Pfam" id="PF00563">
    <property type="entry name" value="EAL"/>
    <property type="match status" value="1"/>
</dbReference>
<dbReference type="InterPro" id="IPR029787">
    <property type="entry name" value="Nucleotide_cyclase"/>
</dbReference>
<dbReference type="NCBIfam" id="TIGR00254">
    <property type="entry name" value="GGDEF"/>
    <property type="match status" value="1"/>
</dbReference>
<dbReference type="Pfam" id="PF00990">
    <property type="entry name" value="GGDEF"/>
    <property type="match status" value="1"/>
</dbReference>
<name>A0ABV3DB98_9ACTN</name>
<protein>
    <submittedName>
        <fullName evidence="5">Bifunctional diguanylate cyclase/phosphodiesterase</fullName>
        <ecNumber evidence="5">2.7.7.65</ecNumber>
        <ecNumber evidence="5">3.1.4.52</ecNumber>
    </submittedName>
</protein>
<evidence type="ECO:0000313" key="5">
    <source>
        <dbReference type="EMBL" id="MEU8133025.1"/>
    </source>
</evidence>